<evidence type="ECO:0000256" key="8">
    <source>
        <dbReference type="SAM" id="MobiDB-lite"/>
    </source>
</evidence>
<evidence type="ECO:0000256" key="3">
    <source>
        <dbReference type="ARBA" id="ARBA00022763"/>
    </source>
</evidence>
<evidence type="ECO:0000256" key="2">
    <source>
        <dbReference type="ARBA" id="ARBA00022670"/>
    </source>
</evidence>
<keyword evidence="3" id="KW-0227">DNA damage</keyword>
<protein>
    <recommendedName>
        <fullName evidence="10">DUF159-domain-containing protein</fullName>
    </recommendedName>
</protein>
<keyword evidence="5" id="KW-0190">Covalent protein-DNA linkage</keyword>
<dbReference type="EMBL" id="LN868507">
    <property type="protein sequence ID" value="CRX79066.1"/>
    <property type="molecule type" value="Genomic_DNA"/>
</dbReference>
<evidence type="ECO:0000256" key="6">
    <source>
        <dbReference type="ARBA" id="ARBA00023125"/>
    </source>
</evidence>
<name>A0A0H5FSX4_9BASI</name>
<feature type="compositionally biased region" description="Basic and acidic residues" evidence="8">
    <location>
        <begin position="413"/>
        <end position="433"/>
    </location>
</feature>
<keyword evidence="4" id="KW-0378">Hydrolase</keyword>
<dbReference type="PANTHER" id="PTHR13604:SF0">
    <property type="entry name" value="ABASIC SITE PROCESSING PROTEIN HMCES"/>
    <property type="match status" value="1"/>
</dbReference>
<sequence length="509" mass="56309">MSESRVALQLYLCCKRALTHHWSAAQQLTQAALSLLYQLTRDLAQDLQQQLFGHDDDLGQEQEEDATPDDEEQVQAEQEQEDESERNAAEALAELEAGEGVPVASGSSEASAMRQEAPAKATKGKGKVGGHSTKQRIDWSSEMVKERFEKKYNIAPRSWSPVIRQATPTTYRIDSLQWGLIPSWSKEPPQGPQHTINATCERLFEGGGTWGSVRDRKRCVVIANGFFEWQKKDSKTKLPHFVKPKEGKLMLMAGLWDKADYKGAFDEVSTFTIITVPVSKQLRFLHNRMPAILTSPEEALLWLSDKPWSAPIQNLIRTYEGELEYYQVTPEVGKVGTQSAQYIEPLAKKKGTLSNMFAKQMANSPPKNLAPVSLQGADSGSPSKTKSSNGSTSSSLMSKSLSASSSHSTSTSADEKPKLKKEKKESSPLETKAKTMARSFSEVIELSSDEEDEEKDSKPTPAKKVKVEEKGRGKKGSSTSTTSKKAQAEIKRKVDKAGNSKVDSFFKKK</sequence>
<evidence type="ECO:0000256" key="7">
    <source>
        <dbReference type="ARBA" id="ARBA00023239"/>
    </source>
</evidence>
<feature type="compositionally biased region" description="Low complexity" evidence="8">
    <location>
        <begin position="476"/>
        <end position="485"/>
    </location>
</feature>
<feature type="region of interest" description="Disordered" evidence="8">
    <location>
        <begin position="59"/>
        <end position="134"/>
    </location>
</feature>
<gene>
    <name evidence="9" type="ORF">ls5930a1_00100</name>
</gene>
<keyword evidence="6" id="KW-0238">DNA-binding</keyword>
<keyword evidence="2" id="KW-0645">Protease</keyword>
<dbReference type="SUPFAM" id="SSF143081">
    <property type="entry name" value="BB1717-like"/>
    <property type="match status" value="1"/>
</dbReference>
<keyword evidence="7" id="KW-0456">Lyase</keyword>
<accession>A0A0H5FSX4</accession>
<dbReference type="GO" id="GO:0106300">
    <property type="term" value="P:protein-DNA covalent cross-linking repair"/>
    <property type="evidence" value="ECO:0007669"/>
    <property type="project" value="InterPro"/>
</dbReference>
<dbReference type="Gene3D" id="3.90.1680.10">
    <property type="entry name" value="SOS response associated peptidase-like"/>
    <property type="match status" value="1"/>
</dbReference>
<feature type="region of interest" description="Disordered" evidence="8">
    <location>
        <begin position="362"/>
        <end position="509"/>
    </location>
</feature>
<evidence type="ECO:0000256" key="5">
    <source>
        <dbReference type="ARBA" id="ARBA00023124"/>
    </source>
</evidence>
<proteinExistence type="inferred from homology"/>
<dbReference type="GO" id="GO:0016829">
    <property type="term" value="F:lyase activity"/>
    <property type="evidence" value="ECO:0007669"/>
    <property type="project" value="UniProtKB-KW"/>
</dbReference>
<feature type="compositionally biased region" description="Acidic residues" evidence="8">
    <location>
        <begin position="59"/>
        <end position="84"/>
    </location>
</feature>
<evidence type="ECO:0008006" key="10">
    <source>
        <dbReference type="Google" id="ProtNLM"/>
    </source>
</evidence>
<feature type="compositionally biased region" description="Basic and acidic residues" evidence="8">
    <location>
        <begin position="486"/>
        <end position="509"/>
    </location>
</feature>
<dbReference type="GO" id="GO:0006508">
    <property type="term" value="P:proteolysis"/>
    <property type="evidence" value="ECO:0007669"/>
    <property type="project" value="UniProtKB-KW"/>
</dbReference>
<organism evidence="9">
    <name type="scientific">Leucosporidium scottii</name>
    <dbReference type="NCBI Taxonomy" id="5278"/>
    <lineage>
        <taxon>Eukaryota</taxon>
        <taxon>Fungi</taxon>
        <taxon>Dikarya</taxon>
        <taxon>Basidiomycota</taxon>
        <taxon>Pucciniomycotina</taxon>
        <taxon>Microbotryomycetes</taxon>
        <taxon>Leucosporidiales</taxon>
        <taxon>Leucosporidium</taxon>
    </lineage>
</organism>
<evidence type="ECO:0000256" key="4">
    <source>
        <dbReference type="ARBA" id="ARBA00022801"/>
    </source>
</evidence>
<dbReference type="AlphaFoldDB" id="A0A0H5FSX4"/>
<dbReference type="GO" id="GO:0008233">
    <property type="term" value="F:peptidase activity"/>
    <property type="evidence" value="ECO:0007669"/>
    <property type="project" value="UniProtKB-KW"/>
</dbReference>
<dbReference type="GO" id="GO:0003697">
    <property type="term" value="F:single-stranded DNA binding"/>
    <property type="evidence" value="ECO:0007669"/>
    <property type="project" value="InterPro"/>
</dbReference>
<evidence type="ECO:0000313" key="9">
    <source>
        <dbReference type="EMBL" id="CRX79066.1"/>
    </source>
</evidence>
<dbReference type="Pfam" id="PF02586">
    <property type="entry name" value="SRAP"/>
    <property type="match status" value="1"/>
</dbReference>
<dbReference type="PANTHER" id="PTHR13604">
    <property type="entry name" value="DC12-RELATED"/>
    <property type="match status" value="1"/>
</dbReference>
<reference evidence="9" key="1">
    <citation type="submission" date="2015-06" db="EMBL/GenBank/DDBJ databases">
        <title>Genetic Architecture Underlying Mating-Type Determination in the Yeast Leucosporidium scottii and the Evolution of Mating Systems in Basidiomycetes.</title>
        <authorList>
            <person name="Maia T.M."/>
            <person name="Lopes S."/>
            <person name="Almeida J.M.G.C.F."/>
            <person name="Rosa L.H."/>
            <person name="Sampaio J.P."/>
            <person name="Goncalves P."/>
            <person name="Coelho M.A."/>
        </authorList>
    </citation>
    <scope>NUCLEOTIDE SEQUENCE</scope>
</reference>
<dbReference type="InterPro" id="IPR036590">
    <property type="entry name" value="SRAP-like"/>
</dbReference>
<evidence type="ECO:0000256" key="1">
    <source>
        <dbReference type="ARBA" id="ARBA00008136"/>
    </source>
</evidence>
<feature type="compositionally biased region" description="Low complexity" evidence="8">
    <location>
        <begin position="379"/>
        <end position="412"/>
    </location>
</feature>
<dbReference type="InterPro" id="IPR003738">
    <property type="entry name" value="SRAP"/>
</dbReference>
<feature type="non-terminal residue" evidence="9">
    <location>
        <position position="1"/>
    </location>
</feature>
<feature type="compositionally biased region" description="Low complexity" evidence="8">
    <location>
        <begin position="89"/>
        <end position="100"/>
    </location>
</feature>
<comment type="similarity">
    <text evidence="1">Belongs to the SOS response-associated peptidase family.</text>
</comment>